<comment type="caution">
    <text evidence="5">The sequence shown here is derived from an EMBL/GenBank/DDBJ whole genome shotgun (WGS) entry which is preliminary data.</text>
</comment>
<dbReference type="STRING" id="1385369.N825_02595"/>
<dbReference type="PATRIC" id="fig|1385369.3.peg.514"/>
<dbReference type="Pfam" id="PF08241">
    <property type="entry name" value="Methyltransf_11"/>
    <property type="match status" value="1"/>
</dbReference>
<dbReference type="InterPro" id="IPR029063">
    <property type="entry name" value="SAM-dependent_MTases_sf"/>
</dbReference>
<keyword evidence="1 5" id="KW-0489">Methyltransferase</keyword>
<feature type="region of interest" description="Disordered" evidence="3">
    <location>
        <begin position="282"/>
        <end position="313"/>
    </location>
</feature>
<dbReference type="CDD" id="cd02440">
    <property type="entry name" value="AdoMet_MTases"/>
    <property type="match status" value="1"/>
</dbReference>
<dbReference type="GO" id="GO:0008757">
    <property type="term" value="F:S-adenosylmethionine-dependent methyltransferase activity"/>
    <property type="evidence" value="ECO:0007669"/>
    <property type="project" value="InterPro"/>
</dbReference>
<dbReference type="PANTHER" id="PTHR13090">
    <property type="entry name" value="ARGININE-HYDROXYLASE NDUFAF5, MITOCHONDRIAL"/>
    <property type="match status" value="1"/>
</dbReference>
<keyword evidence="6" id="KW-1185">Reference proteome</keyword>
<evidence type="ECO:0000259" key="4">
    <source>
        <dbReference type="Pfam" id="PF08241"/>
    </source>
</evidence>
<reference evidence="5 6" key="1">
    <citation type="submission" date="2013-08" db="EMBL/GenBank/DDBJ databases">
        <title>The genome sequence of Skermanella stibiiresistens.</title>
        <authorList>
            <person name="Zhu W."/>
            <person name="Wang G."/>
        </authorList>
    </citation>
    <scope>NUCLEOTIDE SEQUENCE [LARGE SCALE GENOMIC DNA]</scope>
    <source>
        <strain evidence="5 6">SB22</strain>
    </source>
</reference>
<proteinExistence type="predicted"/>
<accession>W9H919</accession>
<feature type="compositionally biased region" description="Basic and acidic residues" evidence="3">
    <location>
        <begin position="298"/>
        <end position="313"/>
    </location>
</feature>
<dbReference type="InterPro" id="IPR050602">
    <property type="entry name" value="Malonyl-ACP_OMT"/>
</dbReference>
<evidence type="ECO:0000256" key="1">
    <source>
        <dbReference type="ARBA" id="ARBA00022603"/>
    </source>
</evidence>
<evidence type="ECO:0000313" key="5">
    <source>
        <dbReference type="EMBL" id="EWY42760.1"/>
    </source>
</evidence>
<organism evidence="5 6">
    <name type="scientific">Skermanella stibiiresistens SB22</name>
    <dbReference type="NCBI Taxonomy" id="1385369"/>
    <lineage>
        <taxon>Bacteria</taxon>
        <taxon>Pseudomonadati</taxon>
        <taxon>Pseudomonadota</taxon>
        <taxon>Alphaproteobacteria</taxon>
        <taxon>Rhodospirillales</taxon>
        <taxon>Azospirillaceae</taxon>
        <taxon>Skermanella</taxon>
    </lineage>
</organism>
<protein>
    <submittedName>
        <fullName evidence="5">SAM-dependent methyltransferase</fullName>
    </submittedName>
</protein>
<dbReference type="InterPro" id="IPR013216">
    <property type="entry name" value="Methyltransf_11"/>
</dbReference>
<dbReference type="EMBL" id="AVFL01000001">
    <property type="protein sequence ID" value="EWY42760.1"/>
    <property type="molecule type" value="Genomic_DNA"/>
</dbReference>
<dbReference type="RefSeq" id="WP_037446181.1">
    <property type="nucleotide sequence ID" value="NZ_AVFL01000001.1"/>
</dbReference>
<dbReference type="Proteomes" id="UP000019486">
    <property type="component" value="Unassembled WGS sequence"/>
</dbReference>
<evidence type="ECO:0000256" key="2">
    <source>
        <dbReference type="ARBA" id="ARBA00022679"/>
    </source>
</evidence>
<dbReference type="PANTHER" id="PTHR13090:SF1">
    <property type="entry name" value="ARGININE-HYDROXYLASE NDUFAF5, MITOCHONDRIAL"/>
    <property type="match status" value="1"/>
</dbReference>
<sequence length="313" mass="33996">MDDSDIMTVFDRRAVRRHRDRAAAGFAGFNFLFEEVADRLADRLDDVVREFPVALDLGCHTGELGRVLVGREGAGREGLGRKGIETLVQCDLSPAMLAGAGGLRVAGDEELLPFADHSFDLAISNLSLHWVNDLPGALLQLRRALKPDGMFIGAMLGGETLFELRRCLMEAEMDLTGGVSARISPFAEVKDAGGLLQRAGFSLPVVDSDTLTVTYDSAFKLMADLRGMGETNAGLNRRRQPTPRALLIDAARRYAELYSEPDGRVAATFQVLYLAGWAPHESQQKPLRPGTAQARLADALRTEEKSAGDKAGR</sequence>
<dbReference type="OrthoDB" id="9793723at2"/>
<evidence type="ECO:0000313" key="6">
    <source>
        <dbReference type="Proteomes" id="UP000019486"/>
    </source>
</evidence>
<evidence type="ECO:0000256" key="3">
    <source>
        <dbReference type="SAM" id="MobiDB-lite"/>
    </source>
</evidence>
<dbReference type="Gene3D" id="3.40.50.150">
    <property type="entry name" value="Vaccinia Virus protein VP39"/>
    <property type="match status" value="1"/>
</dbReference>
<feature type="domain" description="Methyltransferase type 11" evidence="4">
    <location>
        <begin position="72"/>
        <end position="152"/>
    </location>
</feature>
<gene>
    <name evidence="5" type="ORF">N825_02595</name>
</gene>
<dbReference type="GO" id="GO:0032259">
    <property type="term" value="P:methylation"/>
    <property type="evidence" value="ECO:0007669"/>
    <property type="project" value="UniProtKB-KW"/>
</dbReference>
<dbReference type="SUPFAM" id="SSF53335">
    <property type="entry name" value="S-adenosyl-L-methionine-dependent methyltransferases"/>
    <property type="match status" value="1"/>
</dbReference>
<name>W9H919_9PROT</name>
<keyword evidence="2 5" id="KW-0808">Transferase</keyword>
<dbReference type="AlphaFoldDB" id="W9H919"/>